<sequence length="123" mass="13988">MSIKIQGTLLHPPPLLGKGWEGFSSALPPSPHQQHHLVRPPHHHDPRPGRVRHDKPPPPRPHHRPPSSFTTRFAFTHDPLHTHTKTTNQQQQQQQQRPLHSVAGDARIRPQLSLLRSQGAPFQ</sequence>
<feature type="compositionally biased region" description="Basic residues" evidence="1">
    <location>
        <begin position="33"/>
        <end position="53"/>
    </location>
</feature>
<reference evidence="2" key="1">
    <citation type="submission" date="2023-11" db="EMBL/GenBank/DDBJ databases">
        <title>Genome assemblies of two species of porcelain crab, Petrolisthes cinctipes and Petrolisthes manimaculis (Anomura: Porcellanidae).</title>
        <authorList>
            <person name="Angst P."/>
        </authorList>
    </citation>
    <scope>NUCLEOTIDE SEQUENCE</scope>
    <source>
        <strain evidence="2">PB745_02</strain>
        <tissue evidence="2">Gill</tissue>
    </source>
</reference>
<feature type="region of interest" description="Disordered" evidence="1">
    <location>
        <begin position="1"/>
        <end position="123"/>
    </location>
</feature>
<comment type="caution">
    <text evidence="2">The sequence shown here is derived from an EMBL/GenBank/DDBJ whole genome shotgun (WGS) entry which is preliminary data.</text>
</comment>
<organism evidence="2 3">
    <name type="scientific">Petrolisthes manimaculis</name>
    <dbReference type="NCBI Taxonomy" id="1843537"/>
    <lineage>
        <taxon>Eukaryota</taxon>
        <taxon>Metazoa</taxon>
        <taxon>Ecdysozoa</taxon>
        <taxon>Arthropoda</taxon>
        <taxon>Crustacea</taxon>
        <taxon>Multicrustacea</taxon>
        <taxon>Malacostraca</taxon>
        <taxon>Eumalacostraca</taxon>
        <taxon>Eucarida</taxon>
        <taxon>Decapoda</taxon>
        <taxon>Pleocyemata</taxon>
        <taxon>Anomura</taxon>
        <taxon>Galatheoidea</taxon>
        <taxon>Porcellanidae</taxon>
        <taxon>Petrolisthes</taxon>
    </lineage>
</organism>
<accession>A0AAE1NXB9</accession>
<dbReference type="AlphaFoldDB" id="A0AAE1NXB9"/>
<keyword evidence="3" id="KW-1185">Reference proteome</keyword>
<gene>
    <name evidence="2" type="ORF">Pmani_030432</name>
</gene>
<evidence type="ECO:0000313" key="3">
    <source>
        <dbReference type="Proteomes" id="UP001292094"/>
    </source>
</evidence>
<name>A0AAE1NXB9_9EUCA</name>
<dbReference type="Proteomes" id="UP001292094">
    <property type="component" value="Unassembled WGS sequence"/>
</dbReference>
<proteinExistence type="predicted"/>
<evidence type="ECO:0000256" key="1">
    <source>
        <dbReference type="SAM" id="MobiDB-lite"/>
    </source>
</evidence>
<evidence type="ECO:0000313" key="2">
    <source>
        <dbReference type="EMBL" id="KAK4297116.1"/>
    </source>
</evidence>
<dbReference type="EMBL" id="JAWZYT010003708">
    <property type="protein sequence ID" value="KAK4297116.1"/>
    <property type="molecule type" value="Genomic_DNA"/>
</dbReference>
<protein>
    <submittedName>
        <fullName evidence="2">Uncharacterized protein</fullName>
    </submittedName>
</protein>